<reference evidence="2" key="1">
    <citation type="journal article" date="2019" name="Int. J. Syst. Evol. Microbiol.">
        <title>The Global Catalogue of Microorganisms (GCM) 10K type strain sequencing project: providing services to taxonomists for standard genome sequencing and annotation.</title>
        <authorList>
            <consortium name="The Broad Institute Genomics Platform"/>
            <consortium name="The Broad Institute Genome Sequencing Center for Infectious Disease"/>
            <person name="Wu L."/>
            <person name="Ma J."/>
        </authorList>
    </citation>
    <scope>NUCLEOTIDE SEQUENCE [LARGE SCALE GENOMIC DNA]</scope>
    <source>
        <strain evidence="2">CCUG 57942</strain>
    </source>
</reference>
<comment type="caution">
    <text evidence="1">The sequence shown here is derived from an EMBL/GenBank/DDBJ whole genome shotgun (WGS) entry which is preliminary data.</text>
</comment>
<dbReference type="Proteomes" id="UP001597389">
    <property type="component" value="Unassembled WGS sequence"/>
</dbReference>
<organism evidence="1 2">
    <name type="scientific">Rubritalea tangerina</name>
    <dbReference type="NCBI Taxonomy" id="430798"/>
    <lineage>
        <taxon>Bacteria</taxon>
        <taxon>Pseudomonadati</taxon>
        <taxon>Verrucomicrobiota</taxon>
        <taxon>Verrucomicrobiia</taxon>
        <taxon>Verrucomicrobiales</taxon>
        <taxon>Rubritaleaceae</taxon>
        <taxon>Rubritalea</taxon>
    </lineage>
</organism>
<gene>
    <name evidence="1" type="ORF">ACFSW8_06620</name>
</gene>
<dbReference type="RefSeq" id="WP_377177778.1">
    <property type="nucleotide sequence ID" value="NZ_JBHUJB010000028.1"/>
</dbReference>
<proteinExistence type="predicted"/>
<accession>A0ABW4Z9M2</accession>
<keyword evidence="2" id="KW-1185">Reference proteome</keyword>
<protein>
    <submittedName>
        <fullName evidence="1">Uncharacterized protein</fullName>
    </submittedName>
</protein>
<evidence type="ECO:0000313" key="2">
    <source>
        <dbReference type="Proteomes" id="UP001597389"/>
    </source>
</evidence>
<sequence>MKFYLMVIIISCGFLQPSYGEGDNSKGDSRCINIMNYLDSLEEPQSLKSVKSALKKLLSESGVQLVEGGRRDSMNCHIDLSEIQSGLRLYLAMSRVGGEDAALMVVAAELYDVRGEQKYIHYNFMVDEVVGTSICHLF</sequence>
<evidence type="ECO:0000313" key="1">
    <source>
        <dbReference type="EMBL" id="MFD2158564.1"/>
    </source>
</evidence>
<name>A0ABW4Z9M2_9BACT</name>
<dbReference type="EMBL" id="JBHUJB010000028">
    <property type="protein sequence ID" value="MFD2158564.1"/>
    <property type="molecule type" value="Genomic_DNA"/>
</dbReference>